<reference evidence="1" key="2">
    <citation type="submission" date="2021-08" db="EMBL/GenBank/DDBJ databases">
        <authorList>
            <person name="Tani A."/>
            <person name="Ola A."/>
            <person name="Ogura Y."/>
            <person name="Katsura K."/>
            <person name="Hayashi T."/>
        </authorList>
    </citation>
    <scope>NUCLEOTIDE SEQUENCE</scope>
    <source>
        <strain evidence="1">DSM 17168</strain>
    </source>
</reference>
<evidence type="ECO:0000313" key="2">
    <source>
        <dbReference type="Proteomes" id="UP001055153"/>
    </source>
</evidence>
<comment type="caution">
    <text evidence="1">The sequence shown here is derived from an EMBL/GenBank/DDBJ whole genome shotgun (WGS) entry which is preliminary data.</text>
</comment>
<gene>
    <name evidence="1" type="ORF">GMJLKIPL_1289</name>
</gene>
<sequence>MPTSWPTPPCSSRPGDAVLFENRDWVVSREGLEHRATGYFIARETLPARRADGYWDWPLQLSEKTWCGVRSFREAFLAALDAGGIAPDSKLTLSFALGFGTRLPGPDTEEFTALADLVRFAAPKSSAAATPAPRRPARALAVGA</sequence>
<dbReference type="EMBL" id="BPQQ01000015">
    <property type="protein sequence ID" value="GJD99372.1"/>
    <property type="molecule type" value="Genomic_DNA"/>
</dbReference>
<accession>A0ABQ4SC41</accession>
<organism evidence="1 2">
    <name type="scientific">Methylobacterium isbiliense</name>
    <dbReference type="NCBI Taxonomy" id="315478"/>
    <lineage>
        <taxon>Bacteria</taxon>
        <taxon>Pseudomonadati</taxon>
        <taxon>Pseudomonadota</taxon>
        <taxon>Alphaproteobacteria</taxon>
        <taxon>Hyphomicrobiales</taxon>
        <taxon>Methylobacteriaceae</taxon>
        <taxon>Methylobacterium</taxon>
    </lineage>
</organism>
<evidence type="ECO:0000313" key="1">
    <source>
        <dbReference type="EMBL" id="GJD99372.1"/>
    </source>
</evidence>
<protein>
    <submittedName>
        <fullName evidence="1">Uncharacterized protein</fullName>
    </submittedName>
</protein>
<dbReference type="Proteomes" id="UP001055153">
    <property type="component" value="Unassembled WGS sequence"/>
</dbReference>
<dbReference type="RefSeq" id="WP_238234256.1">
    <property type="nucleotide sequence ID" value="NZ_BPQQ01000015.1"/>
</dbReference>
<keyword evidence="2" id="KW-1185">Reference proteome</keyword>
<proteinExistence type="predicted"/>
<reference evidence="1" key="1">
    <citation type="journal article" date="2021" name="Front. Microbiol.">
        <title>Comprehensive Comparative Genomics and Phenotyping of Methylobacterium Species.</title>
        <authorList>
            <person name="Alessa O."/>
            <person name="Ogura Y."/>
            <person name="Fujitani Y."/>
            <person name="Takami H."/>
            <person name="Hayashi T."/>
            <person name="Sahin N."/>
            <person name="Tani A."/>
        </authorList>
    </citation>
    <scope>NUCLEOTIDE SEQUENCE</scope>
    <source>
        <strain evidence="1">DSM 17168</strain>
    </source>
</reference>
<name>A0ABQ4SC41_9HYPH</name>